<evidence type="ECO:0000256" key="1">
    <source>
        <dbReference type="SAM" id="MobiDB-lite"/>
    </source>
</evidence>
<dbReference type="Proteomes" id="UP000256690">
    <property type="component" value="Unassembled WGS sequence"/>
</dbReference>
<dbReference type="RefSeq" id="XP_026601273.1">
    <property type="nucleotide sequence ID" value="XM_026750269.1"/>
</dbReference>
<feature type="compositionally biased region" description="Basic residues" evidence="1">
    <location>
        <begin position="151"/>
        <end position="164"/>
    </location>
</feature>
<organism evidence="2 3">
    <name type="scientific">Aspergillus mulundensis</name>
    <dbReference type="NCBI Taxonomy" id="1810919"/>
    <lineage>
        <taxon>Eukaryota</taxon>
        <taxon>Fungi</taxon>
        <taxon>Dikarya</taxon>
        <taxon>Ascomycota</taxon>
        <taxon>Pezizomycotina</taxon>
        <taxon>Eurotiomycetes</taxon>
        <taxon>Eurotiomycetidae</taxon>
        <taxon>Eurotiales</taxon>
        <taxon>Aspergillaceae</taxon>
        <taxon>Aspergillus</taxon>
        <taxon>Aspergillus subgen. Nidulantes</taxon>
    </lineage>
</organism>
<evidence type="ECO:0000313" key="3">
    <source>
        <dbReference type="Proteomes" id="UP000256690"/>
    </source>
</evidence>
<dbReference type="OrthoDB" id="5418867at2759"/>
<reference evidence="2 3" key="1">
    <citation type="journal article" date="2018" name="IMA Fungus">
        <title>IMA Genome-F 9: Draft genome sequence of Annulohypoxylon stygium, Aspergillus mulundensis, Berkeleyomyces basicola (syn. Thielaviopsis basicola), Ceratocystis smalleyi, two Cercospora beticola strains, Coleophoma cylindrospora, Fusarium fracticaudum, Phialophora cf. hyalina, and Morchella septimelata.</title>
        <authorList>
            <person name="Wingfield B.D."/>
            <person name="Bills G.F."/>
            <person name="Dong Y."/>
            <person name="Huang W."/>
            <person name="Nel W.J."/>
            <person name="Swalarsk-Parry B.S."/>
            <person name="Vaghefi N."/>
            <person name="Wilken P.M."/>
            <person name="An Z."/>
            <person name="de Beer Z.W."/>
            <person name="De Vos L."/>
            <person name="Chen L."/>
            <person name="Duong T.A."/>
            <person name="Gao Y."/>
            <person name="Hammerbacher A."/>
            <person name="Kikkert J.R."/>
            <person name="Li Y."/>
            <person name="Li H."/>
            <person name="Li K."/>
            <person name="Li Q."/>
            <person name="Liu X."/>
            <person name="Ma X."/>
            <person name="Naidoo K."/>
            <person name="Pethybridge S.J."/>
            <person name="Sun J."/>
            <person name="Steenkamp E.T."/>
            <person name="van der Nest M.A."/>
            <person name="van Wyk S."/>
            <person name="Wingfield M.J."/>
            <person name="Xiong C."/>
            <person name="Yue Q."/>
            <person name="Zhang X."/>
        </authorList>
    </citation>
    <scope>NUCLEOTIDE SEQUENCE [LARGE SCALE GENOMIC DNA]</scope>
    <source>
        <strain evidence="2 3">DSM 5745</strain>
    </source>
</reference>
<accession>A0A3D8R9L5</accession>
<feature type="region of interest" description="Disordered" evidence="1">
    <location>
        <begin position="36"/>
        <end position="63"/>
    </location>
</feature>
<evidence type="ECO:0000313" key="2">
    <source>
        <dbReference type="EMBL" id="RDW70742.1"/>
    </source>
</evidence>
<gene>
    <name evidence="2" type="ORF">DSM5745_08253</name>
</gene>
<feature type="region of interest" description="Disordered" evidence="1">
    <location>
        <begin position="85"/>
        <end position="177"/>
    </location>
</feature>
<proteinExistence type="predicted"/>
<evidence type="ECO:0008006" key="4">
    <source>
        <dbReference type="Google" id="ProtNLM"/>
    </source>
</evidence>
<comment type="caution">
    <text evidence="2">The sequence shown here is derived from an EMBL/GenBank/DDBJ whole genome shotgun (WGS) entry which is preliminary data.</text>
</comment>
<dbReference type="STRING" id="1810919.A0A3D8R9L5"/>
<dbReference type="AlphaFoldDB" id="A0A3D8R9L5"/>
<keyword evidence="3" id="KW-1185">Reference proteome</keyword>
<name>A0A3D8R9L5_9EURO</name>
<feature type="compositionally biased region" description="Polar residues" evidence="1">
    <location>
        <begin position="41"/>
        <end position="54"/>
    </location>
</feature>
<dbReference type="EMBL" id="PVWQ01000010">
    <property type="protein sequence ID" value="RDW70742.1"/>
    <property type="molecule type" value="Genomic_DNA"/>
</dbReference>
<sequence>MPMNWTDQADMLMAIITSANAKVDYKAIAEYMGSGKPLASIPSTTSKPNALSTNPEPPADLPLLYPECTPKAVMHRYQRLRDKFKAADSLPANDDDASANGNGAADLPDPVSPEKRKRGRAKKIEAAATPATPGDENENPAMADVQDSPTKKAKGKPRRRGKKAAVKEEETTDAELD</sequence>
<dbReference type="GeneID" id="38118623"/>
<protein>
    <recommendedName>
        <fullName evidence="4">AT hook motif protein</fullName>
    </recommendedName>
</protein>